<dbReference type="AlphaFoldDB" id="A0A398CA96"/>
<dbReference type="InterPro" id="IPR045851">
    <property type="entry name" value="AMP-bd_C_sf"/>
</dbReference>
<name>A0A398CA96_9BURK</name>
<organism evidence="3 4">
    <name type="scientific">Simplicispira hankyongi</name>
    <dbReference type="NCBI Taxonomy" id="2315688"/>
    <lineage>
        <taxon>Bacteria</taxon>
        <taxon>Pseudomonadati</taxon>
        <taxon>Pseudomonadota</taxon>
        <taxon>Betaproteobacteria</taxon>
        <taxon>Burkholderiales</taxon>
        <taxon>Comamonadaceae</taxon>
        <taxon>Simplicispira</taxon>
    </lineage>
</organism>
<dbReference type="SUPFAM" id="SSF56801">
    <property type="entry name" value="Acetyl-CoA synthetase-like"/>
    <property type="match status" value="1"/>
</dbReference>
<dbReference type="GO" id="GO:0016878">
    <property type="term" value="F:acid-thiol ligase activity"/>
    <property type="evidence" value="ECO:0007669"/>
    <property type="project" value="UniProtKB-ARBA"/>
</dbReference>
<evidence type="ECO:0000313" key="4">
    <source>
        <dbReference type="Proteomes" id="UP000266302"/>
    </source>
</evidence>
<evidence type="ECO:0000259" key="1">
    <source>
        <dbReference type="Pfam" id="PF00501"/>
    </source>
</evidence>
<dbReference type="RefSeq" id="WP_119107675.1">
    <property type="nucleotide sequence ID" value="NZ_QXJC01000001.1"/>
</dbReference>
<dbReference type="Pfam" id="PF13193">
    <property type="entry name" value="AMP-binding_C"/>
    <property type="match status" value="1"/>
</dbReference>
<keyword evidence="4" id="KW-1185">Reference proteome</keyword>
<dbReference type="PANTHER" id="PTHR43767:SF1">
    <property type="entry name" value="NONRIBOSOMAL PEPTIDE SYNTHASE PES1 (EUROFUNG)-RELATED"/>
    <property type="match status" value="1"/>
</dbReference>
<protein>
    <submittedName>
        <fullName evidence="3">Long-chain fatty acid--CoA ligase</fullName>
    </submittedName>
</protein>
<evidence type="ECO:0000313" key="3">
    <source>
        <dbReference type="EMBL" id="RID99224.1"/>
    </source>
</evidence>
<dbReference type="EMBL" id="QXJC01000001">
    <property type="protein sequence ID" value="RID99224.1"/>
    <property type="molecule type" value="Genomic_DNA"/>
</dbReference>
<reference evidence="3 4" key="1">
    <citation type="submission" date="2018-09" db="EMBL/GenBank/DDBJ databases">
        <title>Draft genome of Simplicispira sp. NY-02.</title>
        <authorList>
            <person name="Im W.T."/>
        </authorList>
    </citation>
    <scope>NUCLEOTIDE SEQUENCE [LARGE SCALE GENOMIC DNA]</scope>
    <source>
        <strain evidence="3 4">NY-02</strain>
    </source>
</reference>
<proteinExistence type="predicted"/>
<dbReference type="Pfam" id="PF00501">
    <property type="entry name" value="AMP-binding"/>
    <property type="match status" value="1"/>
</dbReference>
<sequence>MLETPLQSPQSDPSAYRVLADWLDAHAAQHPERDAILFGATRITYAELRRKVDQCARAYLAHGLQGGDCVAMLCPPRPEAFISFLAAAKIGVLWLGLNPRYQLPELSYVVGDAQPKLLLSIDSLEGRSYAPDIEILAQQNPGIRATVLIERRGPDGSSFDDWAVSFADPALDAQLASARAAVQDTAPALLVYTSGSSGKPKGVLLRHRELIRRSRTQNERFATRSYPRVINPLPVNHIGGMHFLGLFTFIGGGTLRFTERFSAAEFVAALQAGSINALILLPTMFKMMVDEPGFSKELLAKLDWFVFSGAAMAPELLELIRSTGCPMGLTYGMTETCGSVTYSDPDADVETLANTIGRATPVGEVRVADDDGQPCAPGVPGELQVRAEYCMGGYLNRPQATAEAFTEDGWLHTGDTAVLREDGNIRFIGRRSEMYKSGGYNVYPREVELAMETHEAVVLSAVVSVPDPLYDEVGWAYVVPAPGRQISEKEAADWCKRQLANYKVPKRFIVCAELPLLPVGKVDKVKLKSQAQAQALQRSAATA</sequence>
<dbReference type="Gene3D" id="3.30.300.30">
    <property type="match status" value="1"/>
</dbReference>
<dbReference type="InterPro" id="IPR050237">
    <property type="entry name" value="ATP-dep_AMP-bd_enzyme"/>
</dbReference>
<dbReference type="Proteomes" id="UP000266302">
    <property type="component" value="Unassembled WGS sequence"/>
</dbReference>
<dbReference type="PANTHER" id="PTHR43767">
    <property type="entry name" value="LONG-CHAIN-FATTY-ACID--COA LIGASE"/>
    <property type="match status" value="1"/>
</dbReference>
<comment type="caution">
    <text evidence="3">The sequence shown here is derived from an EMBL/GenBank/DDBJ whole genome shotgun (WGS) entry which is preliminary data.</text>
</comment>
<dbReference type="InterPro" id="IPR020845">
    <property type="entry name" value="AMP-binding_CS"/>
</dbReference>
<dbReference type="Gene3D" id="3.40.50.12780">
    <property type="entry name" value="N-terminal domain of ligase-like"/>
    <property type="match status" value="1"/>
</dbReference>
<accession>A0A398CA96</accession>
<dbReference type="InterPro" id="IPR042099">
    <property type="entry name" value="ANL_N_sf"/>
</dbReference>
<dbReference type="InterPro" id="IPR025110">
    <property type="entry name" value="AMP-bd_C"/>
</dbReference>
<gene>
    <name evidence="3" type="ORF">D3F03_01940</name>
</gene>
<feature type="domain" description="AMP-dependent synthetase/ligase" evidence="1">
    <location>
        <begin position="24"/>
        <end position="395"/>
    </location>
</feature>
<dbReference type="InterPro" id="IPR000873">
    <property type="entry name" value="AMP-dep_synth/lig_dom"/>
</dbReference>
<evidence type="ECO:0000259" key="2">
    <source>
        <dbReference type="Pfam" id="PF13193"/>
    </source>
</evidence>
<dbReference type="PROSITE" id="PS00455">
    <property type="entry name" value="AMP_BINDING"/>
    <property type="match status" value="1"/>
</dbReference>
<feature type="domain" description="AMP-binding enzyme C-terminal" evidence="2">
    <location>
        <begin position="446"/>
        <end position="521"/>
    </location>
</feature>
<dbReference type="OrthoDB" id="9766486at2"/>
<keyword evidence="3" id="KW-0436">Ligase</keyword>